<sequence>MSNNVQDPSANEAVQGGDSSMDITDQSQKGKGKATEDTMAMSEDDDESAEEGEGEPEEADEDNMEEIDTSNIVQSRTRGKNIDYAEAAKAMDGEDDDEEDDEDFQGDDDDAMSE</sequence>
<gene>
    <name evidence="9" type="ORF">RCC_05704</name>
</gene>
<dbReference type="EMBL" id="FJUY01000008">
    <property type="protein sequence ID" value="CZT19848.1"/>
    <property type="molecule type" value="Genomic_DNA"/>
</dbReference>
<dbReference type="RefSeq" id="XP_023626738.1">
    <property type="nucleotide sequence ID" value="XM_023770970.1"/>
</dbReference>
<evidence type="ECO:0000256" key="4">
    <source>
        <dbReference type="ARBA" id="ARBA00023186"/>
    </source>
</evidence>
<comment type="function">
    <text evidence="1">Forms a chaperone-bound H2A.Z-H2B complex that acts as a source for SWR1 complex-dependent H2A to H2A.Z histone replacement in chromatin.</text>
</comment>
<dbReference type="Proteomes" id="UP000225277">
    <property type="component" value="Unassembled WGS sequence"/>
</dbReference>
<dbReference type="GeneID" id="35600857"/>
<keyword evidence="10" id="KW-1185">Reference proteome</keyword>
<dbReference type="GO" id="GO:0005634">
    <property type="term" value="C:nucleus"/>
    <property type="evidence" value="ECO:0007669"/>
    <property type="project" value="UniProtKB-SubCell"/>
</dbReference>
<reference evidence="9 10" key="1">
    <citation type="submission" date="2016-03" db="EMBL/GenBank/DDBJ databases">
        <authorList>
            <person name="Ploux O."/>
        </authorList>
    </citation>
    <scope>NUCLEOTIDE SEQUENCE [LARGE SCALE GENOMIC DNA]</scope>
    <source>
        <strain evidence="9 10">URUG2</strain>
    </source>
</reference>
<evidence type="ECO:0000256" key="6">
    <source>
        <dbReference type="ARBA" id="ARBA00025877"/>
    </source>
</evidence>
<evidence type="ECO:0000256" key="7">
    <source>
        <dbReference type="SAM" id="MobiDB-lite"/>
    </source>
</evidence>
<feature type="region of interest" description="Disordered" evidence="7">
    <location>
        <begin position="1"/>
        <end position="114"/>
    </location>
</feature>
<keyword evidence="4" id="KW-0143">Chaperone</keyword>
<proteinExistence type="inferred from homology"/>
<feature type="compositionally biased region" description="Polar residues" evidence="7">
    <location>
        <begin position="17"/>
        <end position="29"/>
    </location>
</feature>
<accession>A0A2D3UWS2</accession>
<evidence type="ECO:0000256" key="5">
    <source>
        <dbReference type="ARBA" id="ARBA00023242"/>
    </source>
</evidence>
<evidence type="ECO:0000256" key="1">
    <source>
        <dbReference type="ARBA" id="ARBA00002212"/>
    </source>
</evidence>
<feature type="compositionally biased region" description="Acidic residues" evidence="7">
    <location>
        <begin position="42"/>
        <end position="68"/>
    </location>
</feature>
<evidence type="ECO:0000313" key="10">
    <source>
        <dbReference type="Proteomes" id="UP000225277"/>
    </source>
</evidence>
<evidence type="ECO:0000259" key="8">
    <source>
        <dbReference type="SMART" id="SM01082"/>
    </source>
</evidence>
<organism evidence="9 10">
    <name type="scientific">Ramularia collo-cygni</name>
    <dbReference type="NCBI Taxonomy" id="112498"/>
    <lineage>
        <taxon>Eukaryota</taxon>
        <taxon>Fungi</taxon>
        <taxon>Dikarya</taxon>
        <taxon>Ascomycota</taxon>
        <taxon>Pezizomycotina</taxon>
        <taxon>Dothideomycetes</taxon>
        <taxon>Dothideomycetidae</taxon>
        <taxon>Mycosphaerellales</taxon>
        <taxon>Mycosphaerellaceae</taxon>
        <taxon>Ramularia</taxon>
    </lineage>
</organism>
<evidence type="ECO:0000256" key="2">
    <source>
        <dbReference type="ARBA" id="ARBA00004123"/>
    </source>
</evidence>
<dbReference type="SMART" id="SM01082">
    <property type="entry name" value="CHZ"/>
    <property type="match status" value="1"/>
</dbReference>
<evidence type="ECO:0000313" key="9">
    <source>
        <dbReference type="EMBL" id="CZT19848.1"/>
    </source>
</evidence>
<feature type="compositionally biased region" description="Acidic residues" evidence="7">
    <location>
        <begin position="93"/>
        <end position="114"/>
    </location>
</feature>
<comment type="similarity">
    <text evidence="3">Belongs to the CHZ1 family.</text>
</comment>
<comment type="subcellular location">
    <subcellularLocation>
        <location evidence="2">Nucleus</location>
    </subcellularLocation>
</comment>
<comment type="subunit">
    <text evidence="6">Forms a heterotrimer with H2A.Z-H2B, stabilizing the association of the histone dimer. Also, with a lower affinity, forms a heterotrimer with H2A-H2B.</text>
</comment>
<feature type="domain" description="Histone chaperone" evidence="8">
    <location>
        <begin position="58"/>
        <end position="93"/>
    </location>
</feature>
<dbReference type="OrthoDB" id="2148987at2759"/>
<keyword evidence="5" id="KW-0539">Nucleus</keyword>
<dbReference type="AlphaFoldDB" id="A0A2D3UWS2"/>
<dbReference type="Pfam" id="PF09649">
    <property type="entry name" value="CHZ"/>
    <property type="match status" value="1"/>
</dbReference>
<name>A0A2D3UWS2_9PEZI</name>
<protein>
    <recommendedName>
        <fullName evidence="8">Histone chaperone domain-containing protein</fullName>
    </recommendedName>
</protein>
<dbReference type="InterPro" id="IPR019098">
    <property type="entry name" value="Histone_chaperone_domain_CHZ"/>
</dbReference>
<evidence type="ECO:0000256" key="3">
    <source>
        <dbReference type="ARBA" id="ARBA00008057"/>
    </source>
</evidence>
<dbReference type="STRING" id="112498.A0A2D3UWS2"/>